<dbReference type="STRING" id="648782.SAMN04488554_4144"/>
<keyword evidence="5" id="KW-1185">Reference proteome</keyword>
<keyword evidence="1" id="KW-1133">Transmembrane helix</keyword>
<feature type="transmembrane region" description="Helical" evidence="1">
    <location>
        <begin position="263"/>
        <end position="281"/>
    </location>
</feature>
<feature type="transmembrane region" description="Helical" evidence="1">
    <location>
        <begin position="44"/>
        <end position="63"/>
    </location>
</feature>
<dbReference type="Proteomes" id="UP000199220">
    <property type="component" value="Unassembled WGS sequence"/>
</dbReference>
<dbReference type="AlphaFoldDB" id="A0A1H5NB03"/>
<evidence type="ECO:0000313" key="4">
    <source>
        <dbReference type="EMBL" id="SEE98753.1"/>
    </source>
</evidence>
<feature type="transmembrane region" description="Helical" evidence="1">
    <location>
        <begin position="21"/>
        <end position="38"/>
    </location>
</feature>
<keyword evidence="1" id="KW-0812">Transmembrane</keyword>
<accession>A0A1H5NB03</accession>
<sequence>MPSHSADTERPRTRPSRRAEIEGLRAVAAVLVALYHIFVGRVSGAVDVFFVVAGFLITTSLLHQVHASGRVQIGTYLSRLARRLLPTALVVLVVVLASMPWWLPSTRLRATFSEVAASALYLENWALAAKAVDYLARDQAPSPVQHFWAMSVQGQFYLLWLGLFLLVLCWGAASLRRHLTIAIVGLFAGSFTFSVLLTQANQPLAYFHTATRMWEFAAGALVALAPAALTHLRAPVRAAGAWLGLLMIVSTGLVWPVSTSFPGWVAAWPVAGAVLILWCAYPSGQAPRWSAEHLLGSRPLTWLGGYSYGLYLWHWPLLTIVLARSGSTEVGLLPGLGIIAAALALSVLTTRLVEAPIRSRTIRMPWRAIAVGLAAVLTVATTAGMLSWRAQDEPLPVSAGPQAHPGAAVLLPDGPLAPEDDGASVYPSPAAATQDKAAVYEDECHQNQESAEPLACEYADPDGAITVYLIGSSHAAHWFPAMEQVAISSGWRLVSITKSSCVFSTQPDGPTEISGTALSSCERWNRNVMDLIEADPPDLVVTTGTHGNADRGRTVPPGYLAHWETLSSWGVPVVAIRDTPWWPSARPDCLALHGTGSSACDALREDLIAPVDPTAQVTLPPTVSFVDLNDYVCPDRWCPAVIGNVLVYYDSHHLTATYSRSLAPMLAASLTEAGFAASAD</sequence>
<feature type="transmembrane region" description="Helical" evidence="1">
    <location>
        <begin position="156"/>
        <end position="173"/>
    </location>
</feature>
<evidence type="ECO:0000259" key="3">
    <source>
        <dbReference type="Pfam" id="PF19040"/>
    </source>
</evidence>
<organism evidence="4 5">
    <name type="scientific">Ruania alba</name>
    <dbReference type="NCBI Taxonomy" id="648782"/>
    <lineage>
        <taxon>Bacteria</taxon>
        <taxon>Bacillati</taxon>
        <taxon>Actinomycetota</taxon>
        <taxon>Actinomycetes</taxon>
        <taxon>Micrococcales</taxon>
        <taxon>Ruaniaceae</taxon>
        <taxon>Ruania</taxon>
    </lineage>
</organism>
<proteinExistence type="predicted"/>
<dbReference type="OrthoDB" id="3404679at2"/>
<feature type="transmembrane region" description="Helical" evidence="1">
    <location>
        <begin position="180"/>
        <end position="201"/>
    </location>
</feature>
<keyword evidence="4" id="KW-0012">Acyltransferase</keyword>
<reference evidence="5" key="1">
    <citation type="submission" date="2016-10" db="EMBL/GenBank/DDBJ databases">
        <authorList>
            <person name="Varghese N."/>
            <person name="Submissions S."/>
        </authorList>
    </citation>
    <scope>NUCLEOTIDE SEQUENCE [LARGE SCALE GENOMIC DNA]</scope>
    <source>
        <strain evidence="5">DSM 21368</strain>
    </source>
</reference>
<keyword evidence="4" id="KW-0808">Transferase</keyword>
<dbReference type="RefSeq" id="WP_139177872.1">
    <property type="nucleotide sequence ID" value="NZ_FNTX01000002.1"/>
</dbReference>
<protein>
    <submittedName>
        <fullName evidence="4">Peptidoglycan/LPS O-acetylase OafA/YrhL, contains acyltransferase and SGNH-hydrolase domains</fullName>
    </submittedName>
</protein>
<dbReference type="GO" id="GO:0016747">
    <property type="term" value="F:acyltransferase activity, transferring groups other than amino-acyl groups"/>
    <property type="evidence" value="ECO:0007669"/>
    <property type="project" value="InterPro"/>
</dbReference>
<dbReference type="GO" id="GO:0009103">
    <property type="term" value="P:lipopolysaccharide biosynthetic process"/>
    <property type="evidence" value="ECO:0007669"/>
    <property type="project" value="TreeGrafter"/>
</dbReference>
<dbReference type="InterPro" id="IPR050879">
    <property type="entry name" value="Acyltransferase_3"/>
</dbReference>
<feature type="transmembrane region" description="Helical" evidence="1">
    <location>
        <begin position="213"/>
        <end position="232"/>
    </location>
</feature>
<gene>
    <name evidence="4" type="ORF">SAMN04488554_4144</name>
</gene>
<dbReference type="GO" id="GO:0016787">
    <property type="term" value="F:hydrolase activity"/>
    <property type="evidence" value="ECO:0007669"/>
    <property type="project" value="UniProtKB-KW"/>
</dbReference>
<dbReference type="Pfam" id="PF01757">
    <property type="entry name" value="Acyl_transf_3"/>
    <property type="match status" value="1"/>
</dbReference>
<feature type="transmembrane region" description="Helical" evidence="1">
    <location>
        <begin position="302"/>
        <end position="323"/>
    </location>
</feature>
<dbReference type="InterPro" id="IPR043968">
    <property type="entry name" value="SGNH"/>
</dbReference>
<feature type="domain" description="SGNH" evidence="3">
    <location>
        <begin position="443"/>
        <end position="667"/>
    </location>
</feature>
<keyword evidence="1" id="KW-0472">Membrane</keyword>
<dbReference type="Pfam" id="PF19040">
    <property type="entry name" value="SGNH"/>
    <property type="match status" value="1"/>
</dbReference>
<feature type="domain" description="Acyltransferase 3" evidence="2">
    <location>
        <begin position="19"/>
        <end position="350"/>
    </location>
</feature>
<evidence type="ECO:0000259" key="2">
    <source>
        <dbReference type="Pfam" id="PF01757"/>
    </source>
</evidence>
<dbReference type="PANTHER" id="PTHR23028:SF53">
    <property type="entry name" value="ACYL_TRANSF_3 DOMAIN-CONTAINING PROTEIN"/>
    <property type="match status" value="1"/>
</dbReference>
<feature type="transmembrane region" description="Helical" evidence="1">
    <location>
        <begin position="84"/>
        <end position="103"/>
    </location>
</feature>
<keyword evidence="4" id="KW-0378">Hydrolase</keyword>
<dbReference type="PANTHER" id="PTHR23028">
    <property type="entry name" value="ACETYLTRANSFERASE"/>
    <property type="match status" value="1"/>
</dbReference>
<name>A0A1H5NB03_9MICO</name>
<feature type="transmembrane region" description="Helical" evidence="1">
    <location>
        <begin position="335"/>
        <end position="353"/>
    </location>
</feature>
<feature type="transmembrane region" description="Helical" evidence="1">
    <location>
        <begin position="239"/>
        <end position="257"/>
    </location>
</feature>
<evidence type="ECO:0000256" key="1">
    <source>
        <dbReference type="SAM" id="Phobius"/>
    </source>
</evidence>
<dbReference type="InterPro" id="IPR002656">
    <property type="entry name" value="Acyl_transf_3_dom"/>
</dbReference>
<dbReference type="EMBL" id="FNTX01000002">
    <property type="protein sequence ID" value="SEE98753.1"/>
    <property type="molecule type" value="Genomic_DNA"/>
</dbReference>
<evidence type="ECO:0000313" key="5">
    <source>
        <dbReference type="Proteomes" id="UP000199220"/>
    </source>
</evidence>
<feature type="transmembrane region" description="Helical" evidence="1">
    <location>
        <begin position="365"/>
        <end position="388"/>
    </location>
</feature>
<dbReference type="GO" id="GO:0016020">
    <property type="term" value="C:membrane"/>
    <property type="evidence" value="ECO:0007669"/>
    <property type="project" value="TreeGrafter"/>
</dbReference>